<protein>
    <submittedName>
        <fullName evidence="2">Uncharacterized protein</fullName>
    </submittedName>
</protein>
<evidence type="ECO:0000313" key="2">
    <source>
        <dbReference type="EMBL" id="KAK8390476.1"/>
    </source>
</evidence>
<evidence type="ECO:0000256" key="1">
    <source>
        <dbReference type="SAM" id="MobiDB-lite"/>
    </source>
</evidence>
<sequence>MPREAWRRGGRAGRGLAWRVSVLPLTGRHADSRGNRDLASQHRVLAALFLSRRKNSTLPDEAAIQTNPNNKLLKSFAGWHCSQAPRPSCPRQAVVENPRVGRGDSTARARGAGRSLTPRHSTRKSSVTHLGNPHTTCRVESRPGDPLACTSLREAFNSAPALVLGSETRGWQLPGEAGEAGRGLGGSAVWWRKRCECCVGEDYYSFGVHRVAQVTAHPARCTQPGVTHNRPTPGICGIFRHVRVALFPLFDKASLLAWFALRWPYRGGLLTRGRTRRLPADAIQASHHPRDASRLPAVSLKGDGAVAKASVMQRHTIRHVTERRHSRPEADASPPCLLLPPLNFRRCFPGAPYLFPSRINRCQYHHVFCRGETRRGAETETGEDGAEYRSGARTQQQGGNDIKL</sequence>
<feature type="compositionally biased region" description="Polar residues" evidence="1">
    <location>
        <begin position="124"/>
        <end position="135"/>
    </location>
</feature>
<organism evidence="2 3">
    <name type="scientific">Scylla paramamosain</name>
    <name type="common">Mud crab</name>
    <dbReference type="NCBI Taxonomy" id="85552"/>
    <lineage>
        <taxon>Eukaryota</taxon>
        <taxon>Metazoa</taxon>
        <taxon>Ecdysozoa</taxon>
        <taxon>Arthropoda</taxon>
        <taxon>Crustacea</taxon>
        <taxon>Multicrustacea</taxon>
        <taxon>Malacostraca</taxon>
        <taxon>Eumalacostraca</taxon>
        <taxon>Eucarida</taxon>
        <taxon>Decapoda</taxon>
        <taxon>Pleocyemata</taxon>
        <taxon>Brachyura</taxon>
        <taxon>Eubrachyura</taxon>
        <taxon>Portunoidea</taxon>
        <taxon>Portunidae</taxon>
        <taxon>Portuninae</taxon>
        <taxon>Scylla</taxon>
    </lineage>
</organism>
<name>A0AAW0TT42_SCYPA</name>
<gene>
    <name evidence="2" type="ORF">O3P69_010280</name>
</gene>
<comment type="caution">
    <text evidence="2">The sequence shown here is derived from an EMBL/GenBank/DDBJ whole genome shotgun (WGS) entry which is preliminary data.</text>
</comment>
<accession>A0AAW0TT42</accession>
<evidence type="ECO:0000313" key="3">
    <source>
        <dbReference type="Proteomes" id="UP001487740"/>
    </source>
</evidence>
<dbReference type="AlphaFoldDB" id="A0AAW0TT42"/>
<keyword evidence="3" id="KW-1185">Reference proteome</keyword>
<feature type="compositionally biased region" description="Polar residues" evidence="1">
    <location>
        <begin position="392"/>
        <end position="404"/>
    </location>
</feature>
<feature type="region of interest" description="Disordered" evidence="1">
    <location>
        <begin position="98"/>
        <end position="142"/>
    </location>
</feature>
<reference evidence="2 3" key="1">
    <citation type="submission" date="2023-03" db="EMBL/GenBank/DDBJ databases">
        <title>High-quality genome of Scylla paramamosain provides insights in environmental adaptation.</title>
        <authorList>
            <person name="Zhang L."/>
        </authorList>
    </citation>
    <scope>NUCLEOTIDE SEQUENCE [LARGE SCALE GENOMIC DNA]</scope>
    <source>
        <strain evidence="2">LZ_2023a</strain>
        <tissue evidence="2">Muscle</tissue>
    </source>
</reference>
<dbReference type="Proteomes" id="UP001487740">
    <property type="component" value="Unassembled WGS sequence"/>
</dbReference>
<dbReference type="EMBL" id="JARAKH010000025">
    <property type="protein sequence ID" value="KAK8390476.1"/>
    <property type="molecule type" value="Genomic_DNA"/>
</dbReference>
<proteinExistence type="predicted"/>
<feature type="region of interest" description="Disordered" evidence="1">
    <location>
        <begin position="376"/>
        <end position="404"/>
    </location>
</feature>